<proteinExistence type="predicted"/>
<name>A0A0E9PX96_ANGAN</name>
<dbReference type="AlphaFoldDB" id="A0A0E9PX96"/>
<evidence type="ECO:0000313" key="1">
    <source>
        <dbReference type="EMBL" id="JAH08897.1"/>
    </source>
</evidence>
<reference evidence="1" key="1">
    <citation type="submission" date="2014-11" db="EMBL/GenBank/DDBJ databases">
        <authorList>
            <person name="Amaro Gonzalez C."/>
        </authorList>
    </citation>
    <scope>NUCLEOTIDE SEQUENCE</scope>
</reference>
<protein>
    <submittedName>
        <fullName evidence="1">Uncharacterized protein</fullName>
    </submittedName>
</protein>
<reference evidence="1" key="2">
    <citation type="journal article" date="2015" name="Fish Shellfish Immunol.">
        <title>Early steps in the European eel (Anguilla anguilla)-Vibrio vulnificus interaction in the gills: Role of the RtxA13 toxin.</title>
        <authorList>
            <person name="Callol A."/>
            <person name="Pajuelo D."/>
            <person name="Ebbesson L."/>
            <person name="Teles M."/>
            <person name="MacKenzie S."/>
            <person name="Amaro C."/>
        </authorList>
    </citation>
    <scope>NUCLEOTIDE SEQUENCE</scope>
</reference>
<accession>A0A0E9PX96</accession>
<dbReference type="EMBL" id="GBXM01099680">
    <property type="protein sequence ID" value="JAH08897.1"/>
    <property type="molecule type" value="Transcribed_RNA"/>
</dbReference>
<sequence length="47" mass="5539">MRRRVYKRRVWESIHTPSHFPIQNLRQQAPMLVLGSGAQVHLVISPF</sequence>
<organism evidence="1">
    <name type="scientific">Anguilla anguilla</name>
    <name type="common">European freshwater eel</name>
    <name type="synonym">Muraena anguilla</name>
    <dbReference type="NCBI Taxonomy" id="7936"/>
    <lineage>
        <taxon>Eukaryota</taxon>
        <taxon>Metazoa</taxon>
        <taxon>Chordata</taxon>
        <taxon>Craniata</taxon>
        <taxon>Vertebrata</taxon>
        <taxon>Euteleostomi</taxon>
        <taxon>Actinopterygii</taxon>
        <taxon>Neopterygii</taxon>
        <taxon>Teleostei</taxon>
        <taxon>Anguilliformes</taxon>
        <taxon>Anguillidae</taxon>
        <taxon>Anguilla</taxon>
    </lineage>
</organism>